<dbReference type="PROSITE" id="PS51294">
    <property type="entry name" value="HTH_MYB"/>
    <property type="match status" value="1"/>
</dbReference>
<gene>
    <name evidence="8" type="ORF">RIF29_20030</name>
</gene>
<evidence type="ECO:0000256" key="3">
    <source>
        <dbReference type="ARBA" id="ARBA00022737"/>
    </source>
</evidence>
<dbReference type="InterPro" id="IPR001005">
    <property type="entry name" value="SANT/Myb"/>
</dbReference>
<keyword evidence="9" id="KW-1185">Reference proteome</keyword>
<dbReference type="Pfam" id="PF00249">
    <property type="entry name" value="Myb_DNA-binding"/>
    <property type="match status" value="1"/>
</dbReference>
<dbReference type="EMBL" id="JAYWIO010000004">
    <property type="protein sequence ID" value="KAK7267360.1"/>
    <property type="molecule type" value="Genomic_DNA"/>
</dbReference>
<dbReference type="FunFam" id="1.10.10.60:FF:000001">
    <property type="entry name" value="MYB-related transcription factor"/>
    <property type="match status" value="1"/>
</dbReference>
<comment type="similarity">
    <text evidence="2">Belongs to the RUS1 family.</text>
</comment>
<evidence type="ECO:0000259" key="6">
    <source>
        <dbReference type="PROSITE" id="PS50090"/>
    </source>
</evidence>
<keyword evidence="4" id="KW-0238">DNA-binding</keyword>
<dbReference type="SUPFAM" id="SSF46689">
    <property type="entry name" value="Homeodomain-like"/>
    <property type="match status" value="1"/>
</dbReference>
<comment type="subcellular location">
    <subcellularLocation>
        <location evidence="1">Nucleus</location>
    </subcellularLocation>
</comment>
<feature type="domain" description="HTH myb-type" evidence="7">
    <location>
        <begin position="460"/>
        <end position="516"/>
    </location>
</feature>
<dbReference type="InterPro" id="IPR009057">
    <property type="entry name" value="Homeodomain-like_sf"/>
</dbReference>
<evidence type="ECO:0000256" key="4">
    <source>
        <dbReference type="ARBA" id="ARBA00023125"/>
    </source>
</evidence>
<dbReference type="AlphaFoldDB" id="A0AAN9F4U1"/>
<dbReference type="SMART" id="SM00717">
    <property type="entry name" value="SANT"/>
    <property type="match status" value="2"/>
</dbReference>
<feature type="domain" description="Myb-like" evidence="6">
    <location>
        <begin position="460"/>
        <end position="512"/>
    </location>
</feature>
<dbReference type="Proteomes" id="UP001372338">
    <property type="component" value="Unassembled WGS sequence"/>
</dbReference>
<keyword evidence="3" id="KW-0677">Repeat</keyword>
<evidence type="ECO:0000256" key="1">
    <source>
        <dbReference type="ARBA" id="ARBA00004123"/>
    </source>
</evidence>
<dbReference type="PANTHER" id="PTHR12770">
    <property type="entry name" value="RUS1 FAMILY PROTEIN C16ORF58"/>
    <property type="match status" value="1"/>
</dbReference>
<name>A0AAN9F4U1_CROPI</name>
<dbReference type="InterPro" id="IPR055412">
    <property type="entry name" value="UVB_sens_C"/>
</dbReference>
<dbReference type="Pfam" id="PF04884">
    <property type="entry name" value="UVB_sens_prot"/>
    <property type="match status" value="1"/>
</dbReference>
<dbReference type="InterPro" id="IPR054549">
    <property type="entry name" value="UVB_sens_RUS_dom"/>
</dbReference>
<accession>A0AAN9F4U1</accession>
<evidence type="ECO:0000256" key="2">
    <source>
        <dbReference type="ARBA" id="ARBA00007558"/>
    </source>
</evidence>
<evidence type="ECO:0000313" key="9">
    <source>
        <dbReference type="Proteomes" id="UP001372338"/>
    </source>
</evidence>
<keyword evidence="5" id="KW-0539">Nucleus</keyword>
<dbReference type="InterPro" id="IPR006968">
    <property type="entry name" value="RUS_fam"/>
</dbReference>
<dbReference type="PANTHER" id="PTHR12770:SF5">
    <property type="entry name" value="PROTEIN ROOT UVB SENSITIVE 2, CHLOROPLASTIC"/>
    <property type="match status" value="1"/>
</dbReference>
<dbReference type="GO" id="GO:0009926">
    <property type="term" value="P:auxin polar transport"/>
    <property type="evidence" value="ECO:0007669"/>
    <property type="project" value="TreeGrafter"/>
</dbReference>
<dbReference type="GO" id="GO:0009941">
    <property type="term" value="C:chloroplast envelope"/>
    <property type="evidence" value="ECO:0007669"/>
    <property type="project" value="TreeGrafter"/>
</dbReference>
<evidence type="ECO:0000256" key="5">
    <source>
        <dbReference type="ARBA" id="ARBA00023242"/>
    </source>
</evidence>
<evidence type="ECO:0000259" key="7">
    <source>
        <dbReference type="PROSITE" id="PS51294"/>
    </source>
</evidence>
<dbReference type="GO" id="GO:0010224">
    <property type="term" value="P:response to UV-B"/>
    <property type="evidence" value="ECO:0007669"/>
    <property type="project" value="TreeGrafter"/>
</dbReference>
<reference evidence="8 9" key="1">
    <citation type="submission" date="2024-01" db="EMBL/GenBank/DDBJ databases">
        <title>The genomes of 5 underutilized Papilionoideae crops provide insights into root nodulation and disease resistanc.</title>
        <authorList>
            <person name="Yuan L."/>
        </authorList>
    </citation>
    <scope>NUCLEOTIDE SEQUENCE [LARGE SCALE GENOMIC DNA]</scope>
    <source>
        <strain evidence="8">ZHUSHIDOU_FW_LH</strain>
        <tissue evidence="8">Leaf</tissue>
    </source>
</reference>
<dbReference type="CDD" id="cd00167">
    <property type="entry name" value="SANT"/>
    <property type="match status" value="1"/>
</dbReference>
<dbReference type="GO" id="GO:0003677">
    <property type="term" value="F:DNA binding"/>
    <property type="evidence" value="ECO:0007669"/>
    <property type="project" value="UniProtKB-KW"/>
</dbReference>
<protein>
    <submittedName>
        <fullName evidence="8">Uncharacterized protein</fullName>
    </submittedName>
</protein>
<comment type="caution">
    <text evidence="8">The sequence shown here is derived from an EMBL/GenBank/DDBJ whole genome shotgun (WGS) entry which is preliminary data.</text>
</comment>
<dbReference type="InterPro" id="IPR017930">
    <property type="entry name" value="Myb_dom"/>
</dbReference>
<proteinExistence type="inferred from homology"/>
<dbReference type="Gene3D" id="1.10.10.60">
    <property type="entry name" value="Homeodomain-like"/>
    <property type="match status" value="1"/>
</dbReference>
<dbReference type="Pfam" id="PF24160">
    <property type="entry name" value="UVB_sens_C"/>
    <property type="match status" value="1"/>
</dbReference>
<evidence type="ECO:0000313" key="8">
    <source>
        <dbReference type="EMBL" id="KAK7267360.1"/>
    </source>
</evidence>
<sequence length="557" mass="61894">MKIQEKLKMQKKKPVQEGPVFWFETSVSVSRRFQFEPHGQLSVKIVDDSRPLLSKIVESFLHKFFPSGYPYSVNEGYLTYTKFRAVQHITSAALSVLSTQSLLFAAGLRPTPAQATAVSWVLKDGMQHLGNLICSNLGARMDSEPKRWRILADALYDVGSGLEVLSPLCPHLFLEMAGLGNFAKGMAVVAARATRLPIYSAFAKEGNLSDLFAKGEAISTLFNVIGIGVGIQLASTVCSSMQGKLVVAPILSVAHVYSVIEEMKATPINTLNPQRTAMIVADFLKAGNVSSPADLRYGEDLLFPGRLIEDAGNVRVGRALHKVLKPSRLVELKQMFPEEKFLLNCGNKCIDMVLEKDAVGEDALRGWLVAAYAAQIDKSSHELSASTLEEAYEKMNDVFPVFLKELQNKGWHTDRFLDGTGSRFAFASFETVQTESLSHFGLGSCSYSHSKMGRAPCCENKGLKKGSWTPEEDQILINYINTHGHNNWRTLPKQAGLLRCGKSCRLRWTNYLRPDIKRGNFTREEEDTIIQLHDKLGNSFGTRNLTECYTTKLIRLS</sequence>
<dbReference type="PROSITE" id="PS50090">
    <property type="entry name" value="MYB_LIKE"/>
    <property type="match status" value="1"/>
</dbReference>
<organism evidence="8 9">
    <name type="scientific">Crotalaria pallida</name>
    <name type="common">Smooth rattlebox</name>
    <name type="synonym">Crotalaria striata</name>
    <dbReference type="NCBI Taxonomy" id="3830"/>
    <lineage>
        <taxon>Eukaryota</taxon>
        <taxon>Viridiplantae</taxon>
        <taxon>Streptophyta</taxon>
        <taxon>Embryophyta</taxon>
        <taxon>Tracheophyta</taxon>
        <taxon>Spermatophyta</taxon>
        <taxon>Magnoliopsida</taxon>
        <taxon>eudicotyledons</taxon>
        <taxon>Gunneridae</taxon>
        <taxon>Pentapetalae</taxon>
        <taxon>rosids</taxon>
        <taxon>fabids</taxon>
        <taxon>Fabales</taxon>
        <taxon>Fabaceae</taxon>
        <taxon>Papilionoideae</taxon>
        <taxon>50 kb inversion clade</taxon>
        <taxon>genistoids sensu lato</taxon>
        <taxon>core genistoids</taxon>
        <taxon>Crotalarieae</taxon>
        <taxon>Crotalaria</taxon>
    </lineage>
</organism>
<dbReference type="GO" id="GO:0005634">
    <property type="term" value="C:nucleus"/>
    <property type="evidence" value="ECO:0007669"/>
    <property type="project" value="UniProtKB-SubCell"/>
</dbReference>